<gene>
    <name evidence="1" type="ORF">B8V81_1292</name>
</gene>
<dbReference type="RefSeq" id="WP_028599142.1">
    <property type="nucleotide sequence ID" value="NZ_BIMM01000019.1"/>
</dbReference>
<protein>
    <submittedName>
        <fullName evidence="1">Phage protein</fullName>
    </submittedName>
</protein>
<accession>A0A2N5N9R9</accession>
<reference evidence="1 2" key="1">
    <citation type="submission" date="2017-05" db="EMBL/GenBank/DDBJ databases">
        <title>Functional genome analysis of Paenibacillus pasadenensis strain R16: insights on endophytic life style and antifungal activity.</title>
        <authorList>
            <person name="Passera A."/>
            <person name="Marcolungo L."/>
            <person name="Casati P."/>
            <person name="Brasca M."/>
            <person name="Quaglino F."/>
            <person name="Delledonne M."/>
        </authorList>
    </citation>
    <scope>NUCLEOTIDE SEQUENCE [LARGE SCALE GENOMIC DNA]</scope>
    <source>
        <strain evidence="1 2">R16</strain>
    </source>
</reference>
<keyword evidence="2" id="KW-1185">Reference proteome</keyword>
<dbReference type="EMBL" id="NFEZ01000003">
    <property type="protein sequence ID" value="PLT47068.1"/>
    <property type="molecule type" value="Genomic_DNA"/>
</dbReference>
<dbReference type="OrthoDB" id="2633045at2"/>
<comment type="caution">
    <text evidence="1">The sequence shown here is derived from an EMBL/GenBank/DDBJ whole genome shotgun (WGS) entry which is preliminary data.</text>
</comment>
<proteinExistence type="predicted"/>
<dbReference type="AlphaFoldDB" id="A0A2N5N9R9"/>
<evidence type="ECO:0000313" key="1">
    <source>
        <dbReference type="EMBL" id="PLT47068.1"/>
    </source>
</evidence>
<sequence length="194" mass="22107">MAEPLIGRLPAFYSDSREMTELFRSEDEEIASAEQALERLLDDRFVLTASVEAIRRHERLLGIRADEAQESLAFRRVRVVNRYSTKPPFTLRYLQERLDDLVGKGRALAQVDLEAQVLTISAAIQNAPLFREVEQTVTALKPASLVYVQQTAVADTLRLREGIRHRRLARETRLGSWKLGATGFTTEKEEVIVR</sequence>
<name>A0A2N5N9R9_9BACL</name>
<dbReference type="Proteomes" id="UP000234789">
    <property type="component" value="Unassembled WGS sequence"/>
</dbReference>
<dbReference type="InterPro" id="IPR018755">
    <property type="entry name" value="Phage_Mu_Gp48"/>
</dbReference>
<evidence type="ECO:0000313" key="2">
    <source>
        <dbReference type="Proteomes" id="UP000234789"/>
    </source>
</evidence>
<organism evidence="1 2">
    <name type="scientific">Paenibacillus pasadenensis</name>
    <dbReference type="NCBI Taxonomy" id="217090"/>
    <lineage>
        <taxon>Bacteria</taxon>
        <taxon>Bacillati</taxon>
        <taxon>Bacillota</taxon>
        <taxon>Bacilli</taxon>
        <taxon>Bacillales</taxon>
        <taxon>Paenibacillaceae</taxon>
        <taxon>Paenibacillus</taxon>
    </lineage>
</organism>
<dbReference type="Pfam" id="PF10076">
    <property type="entry name" value="Phage_Mu_Gp48"/>
    <property type="match status" value="1"/>
</dbReference>